<dbReference type="PROSITE" id="PS00640">
    <property type="entry name" value="THIOL_PROTEASE_ASN"/>
    <property type="match status" value="1"/>
</dbReference>
<dbReference type="GO" id="GO:0008234">
    <property type="term" value="F:cysteine-type peptidase activity"/>
    <property type="evidence" value="ECO:0007669"/>
    <property type="project" value="InterPro"/>
</dbReference>
<dbReference type="Gene3D" id="3.90.70.10">
    <property type="entry name" value="Cysteine proteinases"/>
    <property type="match status" value="1"/>
</dbReference>
<dbReference type="SUPFAM" id="SSF54001">
    <property type="entry name" value="Cysteine proteinases"/>
    <property type="match status" value="1"/>
</dbReference>
<dbReference type="PROSITE" id="PS00639">
    <property type="entry name" value="THIOL_PROTEASE_HIS"/>
    <property type="match status" value="1"/>
</dbReference>
<feature type="domain" description="SMB" evidence="3">
    <location>
        <begin position="98"/>
        <end position="149"/>
    </location>
</feature>
<dbReference type="PROSITE" id="PS50958">
    <property type="entry name" value="SMB_2"/>
    <property type="match status" value="1"/>
</dbReference>
<dbReference type="CDD" id="cd02620">
    <property type="entry name" value="Peptidase_C1A_CathepsinB"/>
    <property type="match status" value="1"/>
</dbReference>
<evidence type="ECO:0000256" key="1">
    <source>
        <dbReference type="ARBA" id="ARBA00008455"/>
    </source>
</evidence>
<dbReference type="PRINTS" id="PR00705">
    <property type="entry name" value="PAPAIN"/>
</dbReference>
<keyword evidence="2" id="KW-1015">Disulfide bond</keyword>
<dbReference type="FunFam" id="3.90.70.10:FF:000165">
    <property type="entry name" value="Tubulointerstitial nephritis antigen-like"/>
    <property type="match status" value="1"/>
</dbReference>
<sequence length="516" mass="58551">MDHYRKRETREEIGAELRKKDKEEEDVDVGSVSLFLSSPDPNIKKRVLSKRKTVGEEEKESKKMPPNSALFLLAVILFVSPIDSRGFFGIPGDYCSTRTHTCCENRDDDCTVPILGDHLCYCDMFCDRGPDGGNDCCPDFEATCRGKDIQNDQRIDGESCSMDGDTMEKNCEKCTCQNGMWKCDGTACLIQPDILEKLHTGRFSWTARNYSAFWGRSLSDGIKYRLGTLFPERSVQNMNEILIKPRELPEHFDARDKWGHLIHPIADQGDCGSSWAVSTTGISSDRLSIISEGRINASLSSQQLLSCNQHRQKGCEGGYLDRAWWYIRKLGVVGDHCYPYVSGQSREPGHCLIPKRDYTNRQGLRCPSGSQDSTAFKMTPPYKVSSREEDIQTELMTNGPVQATFVVHEDFFMYAGGVYQHSDLAAQKGASSVAEGYHSVRVLGWGVDHSTGRPIKYWLCANSWGTQWGEDGYFKILRGENHCEIESFVIGAWGKGSKRRRRFKMRKLRRFRKMFK</sequence>
<protein>
    <recommendedName>
        <fullName evidence="3">SMB domain-containing protein</fullName>
    </recommendedName>
</protein>
<evidence type="ECO:0000256" key="2">
    <source>
        <dbReference type="ARBA" id="ARBA00023157"/>
    </source>
</evidence>
<dbReference type="GO" id="GO:0006508">
    <property type="term" value="P:proteolysis"/>
    <property type="evidence" value="ECO:0007669"/>
    <property type="project" value="InterPro"/>
</dbReference>
<dbReference type="EMBL" id="CP090891">
    <property type="protein sequence ID" value="ULU10876.1"/>
    <property type="molecule type" value="Genomic_DNA"/>
</dbReference>
<reference evidence="4 5" key="1">
    <citation type="submission" date="2022-05" db="EMBL/GenBank/DDBJ databases">
        <title>Chromosome-level reference genomes for two strains of Caenorhabditis briggsae: an improved platform for comparative genomics.</title>
        <authorList>
            <person name="Stevens L."/>
            <person name="Andersen E.C."/>
        </authorList>
    </citation>
    <scope>NUCLEOTIDE SEQUENCE [LARGE SCALE GENOMIC DNA]</scope>
    <source>
        <strain evidence="4">QX1410_ONT</strain>
        <tissue evidence="4">Whole-organism</tissue>
    </source>
</reference>
<dbReference type="Pfam" id="PF00112">
    <property type="entry name" value="Peptidase_C1"/>
    <property type="match status" value="1"/>
</dbReference>
<accession>A0AAE9DUE5</accession>
<dbReference type="InterPro" id="IPR025660">
    <property type="entry name" value="Pept_his_AS"/>
</dbReference>
<comment type="similarity">
    <text evidence="1">Belongs to the peptidase C1 family.</text>
</comment>
<evidence type="ECO:0000313" key="4">
    <source>
        <dbReference type="EMBL" id="ULU10876.1"/>
    </source>
</evidence>
<evidence type="ECO:0000313" key="5">
    <source>
        <dbReference type="Proteomes" id="UP000827892"/>
    </source>
</evidence>
<dbReference type="InterPro" id="IPR000668">
    <property type="entry name" value="Peptidase_C1A_C"/>
</dbReference>
<evidence type="ECO:0000259" key="3">
    <source>
        <dbReference type="PROSITE" id="PS50958"/>
    </source>
</evidence>
<dbReference type="PANTHER" id="PTHR12411">
    <property type="entry name" value="CYSTEINE PROTEASE FAMILY C1-RELATED"/>
    <property type="match status" value="1"/>
</dbReference>
<proteinExistence type="inferred from homology"/>
<dbReference type="InterPro" id="IPR038765">
    <property type="entry name" value="Papain-like_cys_pep_sf"/>
</dbReference>
<dbReference type="InterPro" id="IPR025661">
    <property type="entry name" value="Pept_asp_AS"/>
</dbReference>
<dbReference type="SMART" id="SM00645">
    <property type="entry name" value="Pept_C1"/>
    <property type="match status" value="1"/>
</dbReference>
<dbReference type="Proteomes" id="UP000827892">
    <property type="component" value="Chromosome I"/>
</dbReference>
<gene>
    <name evidence="4" type="ORF">L3Y34_014837</name>
</gene>
<dbReference type="AlphaFoldDB" id="A0AAE9DUE5"/>
<dbReference type="InterPro" id="IPR001212">
    <property type="entry name" value="Somatomedin_B_dom"/>
</dbReference>
<organism evidence="4 5">
    <name type="scientific">Caenorhabditis briggsae</name>
    <dbReference type="NCBI Taxonomy" id="6238"/>
    <lineage>
        <taxon>Eukaryota</taxon>
        <taxon>Metazoa</taxon>
        <taxon>Ecdysozoa</taxon>
        <taxon>Nematoda</taxon>
        <taxon>Chromadorea</taxon>
        <taxon>Rhabditida</taxon>
        <taxon>Rhabditina</taxon>
        <taxon>Rhabditomorpha</taxon>
        <taxon>Rhabditoidea</taxon>
        <taxon>Rhabditidae</taxon>
        <taxon>Peloderinae</taxon>
        <taxon>Caenorhabditis</taxon>
    </lineage>
</organism>
<name>A0AAE9DUE5_CAEBR</name>
<dbReference type="InterPro" id="IPR013128">
    <property type="entry name" value="Peptidase_C1A"/>
</dbReference>